<evidence type="ECO:0000313" key="2">
    <source>
        <dbReference type="EMBL" id="CAK0904493.1"/>
    </source>
</evidence>
<dbReference type="InterPro" id="IPR025533">
    <property type="entry name" value="DUF4419"/>
</dbReference>
<feature type="non-terminal residue" evidence="2">
    <location>
        <position position="1"/>
    </location>
</feature>
<dbReference type="Proteomes" id="UP001189429">
    <property type="component" value="Unassembled WGS sequence"/>
</dbReference>
<feature type="chain" id="PRO_5046260636" evidence="1">
    <location>
        <begin position="30"/>
        <end position="409"/>
    </location>
</feature>
<name>A0ABN9XYB1_9DINO</name>
<proteinExistence type="predicted"/>
<evidence type="ECO:0000313" key="3">
    <source>
        <dbReference type="Proteomes" id="UP001189429"/>
    </source>
</evidence>
<gene>
    <name evidence="2" type="ORF">PCOR1329_LOCUS80487</name>
</gene>
<protein>
    <submittedName>
        <fullName evidence="2">Uncharacterized protein</fullName>
    </submittedName>
</protein>
<comment type="caution">
    <text evidence="2">The sequence shown here is derived from an EMBL/GenBank/DDBJ whole genome shotgun (WGS) entry which is preliminary data.</text>
</comment>
<reference evidence="2" key="1">
    <citation type="submission" date="2023-10" db="EMBL/GenBank/DDBJ databases">
        <authorList>
            <person name="Chen Y."/>
            <person name="Shah S."/>
            <person name="Dougan E. K."/>
            <person name="Thang M."/>
            <person name="Chan C."/>
        </authorList>
    </citation>
    <scope>NUCLEOTIDE SEQUENCE [LARGE SCALE GENOMIC DNA]</scope>
</reference>
<keyword evidence="1" id="KW-0732">Signal</keyword>
<dbReference type="PANTHER" id="PTHR31252:SF11">
    <property type="entry name" value="DUF4419 DOMAIN-CONTAINING PROTEIN"/>
    <property type="match status" value="1"/>
</dbReference>
<dbReference type="EMBL" id="CAUYUJ010021403">
    <property type="protein sequence ID" value="CAK0904493.1"/>
    <property type="molecule type" value="Genomic_DNA"/>
</dbReference>
<dbReference type="Pfam" id="PF14388">
    <property type="entry name" value="DUF4419"/>
    <property type="match status" value="1"/>
</dbReference>
<feature type="signal peptide" evidence="1">
    <location>
        <begin position="1"/>
        <end position="29"/>
    </location>
</feature>
<sequence>RVGAHRRSASAWRAALWLNLFCASAPATAVRLGPRMAEAFVEVVIDSCLAAPTPLPPDRSSVKQGFAALGAECIEATSAEREIIASRRGGFVEAVYHAFNKHIPLCFGPDDLWTLIVQGVSKHVELNPEALRSKFVSFEGKKVLRIRRDHFVLGDPLNDWAGCFSEWSQIVADNIGPQNTSALVPTFSTTGQLEKALHELALMDCMKSYFEFRCTTLCGISKVKLLGTREDWDLLLEKVEGLRGYELGWWVDKLMPILRKVQKTYTREEVDKIFWYTIYKQWSTFGSGASTYVNGWVTTFFPYVRGHRRECPSLEQLRTDVQDQLVEQQPGRFSRGHGPCLSGTLDREDVPNSVSTTPFIWEHLGAEIPMTIYGGFAGCEMDGEYIRPVLAWAVGKDKEEVLKQPAGTA</sequence>
<accession>A0ABN9XYB1</accession>
<dbReference type="PANTHER" id="PTHR31252">
    <property type="entry name" value="DUF4419 DOMAIN-CONTAINING PROTEIN"/>
    <property type="match status" value="1"/>
</dbReference>
<keyword evidence="3" id="KW-1185">Reference proteome</keyword>
<organism evidence="2 3">
    <name type="scientific">Prorocentrum cordatum</name>
    <dbReference type="NCBI Taxonomy" id="2364126"/>
    <lineage>
        <taxon>Eukaryota</taxon>
        <taxon>Sar</taxon>
        <taxon>Alveolata</taxon>
        <taxon>Dinophyceae</taxon>
        <taxon>Prorocentrales</taxon>
        <taxon>Prorocentraceae</taxon>
        <taxon>Prorocentrum</taxon>
    </lineage>
</organism>
<evidence type="ECO:0000256" key="1">
    <source>
        <dbReference type="SAM" id="SignalP"/>
    </source>
</evidence>